<evidence type="ECO:0000313" key="3">
    <source>
        <dbReference type="Proteomes" id="UP000295689"/>
    </source>
</evidence>
<evidence type="ECO:0000259" key="1">
    <source>
        <dbReference type="PROSITE" id="PS51781"/>
    </source>
</evidence>
<dbReference type="PANTHER" id="PTHR34408">
    <property type="entry name" value="FAMILY PROTEIN, PUTATIVE-RELATED"/>
    <property type="match status" value="1"/>
</dbReference>
<dbReference type="EMBL" id="SLVV01000004">
    <property type="protein sequence ID" value="TCN26221.1"/>
    <property type="molecule type" value="Genomic_DNA"/>
</dbReference>
<gene>
    <name evidence="2" type="ORF">EV146_104331</name>
</gene>
<dbReference type="InterPro" id="IPR003646">
    <property type="entry name" value="SH3-like_bac-type"/>
</dbReference>
<dbReference type="AlphaFoldDB" id="A0A4R2BGU8"/>
<sequence length="312" mass="34901">MKVFIKAIVLFTLLLGLFAFPMDMAKASAAPYSGKVTANGLNVRANASTSSKVVGWFQKGDVIQIYSTSKGWGETRFKNKKAFVSLKYIKKIPVVKYTGTVTSNGLNVREKASASSKVVGWLRKGSAIQIYSTGKGWGEIRLNNKKAYVSLKYIKLSPVMSFKRDKAKTYTYTVYGEKRVYKYLSSSTFGTPYQWNKWIVDTEGPAVFYERETTGQLQTTSENHEGKLGSPTILLKYPIYLGQTWKPNPKNHSFTVTSTTKTVKTPAGTFKNVIEVKSSGPDSIYYYAKNIGLIKSIEKGKTTQELQRISKR</sequence>
<dbReference type="SMART" id="SM00287">
    <property type="entry name" value="SH3b"/>
    <property type="match status" value="2"/>
</dbReference>
<dbReference type="Gene3D" id="2.30.30.40">
    <property type="entry name" value="SH3 Domains"/>
    <property type="match status" value="2"/>
</dbReference>
<protein>
    <submittedName>
        <fullName evidence="2">Uncharacterized protein YgiM (DUF1202 family)</fullName>
    </submittedName>
</protein>
<reference evidence="2 3" key="1">
    <citation type="journal article" date="2015" name="Stand. Genomic Sci.">
        <title>Genomic Encyclopedia of Bacterial and Archaeal Type Strains, Phase III: the genomes of soil and plant-associated and newly described type strains.</title>
        <authorList>
            <person name="Whitman W.B."/>
            <person name="Woyke T."/>
            <person name="Klenk H.P."/>
            <person name="Zhou Y."/>
            <person name="Lilburn T.G."/>
            <person name="Beck B.J."/>
            <person name="De Vos P."/>
            <person name="Vandamme P."/>
            <person name="Eisen J.A."/>
            <person name="Garrity G."/>
            <person name="Hugenholtz P."/>
            <person name="Kyrpides N.C."/>
        </authorList>
    </citation>
    <scope>NUCLEOTIDE SEQUENCE [LARGE SCALE GENOMIC DNA]</scope>
    <source>
        <strain evidence="2 3">CV53</strain>
    </source>
</reference>
<dbReference type="Proteomes" id="UP000295689">
    <property type="component" value="Unassembled WGS sequence"/>
</dbReference>
<feature type="domain" description="SH3b" evidence="1">
    <location>
        <begin position="96"/>
        <end position="158"/>
    </location>
</feature>
<dbReference type="PROSITE" id="PS51781">
    <property type="entry name" value="SH3B"/>
    <property type="match status" value="2"/>
</dbReference>
<keyword evidence="3" id="KW-1185">Reference proteome</keyword>
<dbReference type="Pfam" id="PF08239">
    <property type="entry name" value="SH3_3"/>
    <property type="match status" value="2"/>
</dbReference>
<proteinExistence type="predicted"/>
<name>A0A4R2BGU8_9BACI</name>
<evidence type="ECO:0000313" key="2">
    <source>
        <dbReference type="EMBL" id="TCN26221.1"/>
    </source>
</evidence>
<comment type="caution">
    <text evidence="2">The sequence shown here is derived from an EMBL/GenBank/DDBJ whole genome shotgun (WGS) entry which is preliminary data.</text>
</comment>
<dbReference type="RefSeq" id="WP_132004553.1">
    <property type="nucleotide sequence ID" value="NZ_JABUHM010000015.1"/>
</dbReference>
<accession>A0A4R2BGU8</accession>
<organism evidence="2 3">
    <name type="scientific">Mesobacillus foraminis</name>
    <dbReference type="NCBI Taxonomy" id="279826"/>
    <lineage>
        <taxon>Bacteria</taxon>
        <taxon>Bacillati</taxon>
        <taxon>Bacillota</taxon>
        <taxon>Bacilli</taxon>
        <taxon>Bacillales</taxon>
        <taxon>Bacillaceae</taxon>
        <taxon>Mesobacillus</taxon>
    </lineage>
</organism>
<feature type="domain" description="SH3b" evidence="1">
    <location>
        <begin position="31"/>
        <end position="93"/>
    </location>
</feature>
<dbReference type="InterPro" id="IPR052354">
    <property type="entry name" value="Cell_Wall_Dynamics_Protein"/>
</dbReference>